<sequence length="115" mass="13847">MKEFEQKSLFGWDYMWRNKEGKKVVGALLFPSQRKKEGRYLWEIKKRIINAYKSQDYVSMTILYHDSFLDLDARVWTIEEKSGKIIVKDAAGEFYHIRMSDVLHIDKQHDERTNE</sequence>
<evidence type="ECO:0000313" key="2">
    <source>
        <dbReference type="Proteomes" id="UP001218246"/>
    </source>
</evidence>
<comment type="caution">
    <text evidence="1">The sequence shown here is derived from an EMBL/GenBank/DDBJ whole genome shotgun (WGS) entry which is preliminary data.</text>
</comment>
<gene>
    <name evidence="1" type="ORF">P6P90_07105</name>
</gene>
<evidence type="ECO:0000313" key="1">
    <source>
        <dbReference type="EMBL" id="MDG5753739.1"/>
    </source>
</evidence>
<organism evidence="1 2">
    <name type="scientific">Ectobacillus antri</name>
    <dbReference type="NCBI Taxonomy" id="2486280"/>
    <lineage>
        <taxon>Bacteria</taxon>
        <taxon>Bacillati</taxon>
        <taxon>Bacillota</taxon>
        <taxon>Bacilli</taxon>
        <taxon>Bacillales</taxon>
        <taxon>Bacillaceae</taxon>
        <taxon>Ectobacillus</taxon>
    </lineage>
</organism>
<protein>
    <submittedName>
        <fullName evidence="1">Uncharacterized protein</fullName>
    </submittedName>
</protein>
<dbReference type="EMBL" id="JARULN010000004">
    <property type="protein sequence ID" value="MDG5753739.1"/>
    <property type="molecule type" value="Genomic_DNA"/>
</dbReference>
<keyword evidence="2" id="KW-1185">Reference proteome</keyword>
<proteinExistence type="predicted"/>
<dbReference type="Proteomes" id="UP001218246">
    <property type="component" value="Unassembled WGS sequence"/>
</dbReference>
<accession>A0ABT6H4U1</accession>
<dbReference type="RefSeq" id="WP_124562870.1">
    <property type="nucleotide sequence ID" value="NZ_JARRRY010000027.1"/>
</dbReference>
<name>A0ABT6H4U1_9BACI</name>
<reference evidence="1 2" key="1">
    <citation type="submission" date="2023-04" db="EMBL/GenBank/DDBJ databases">
        <title>Ectobacillus antri isolated from activated sludge.</title>
        <authorList>
            <person name="Yan P."/>
            <person name="Liu X."/>
        </authorList>
    </citation>
    <scope>NUCLEOTIDE SEQUENCE [LARGE SCALE GENOMIC DNA]</scope>
    <source>
        <strain evidence="1 2">C18H</strain>
    </source>
</reference>